<evidence type="ECO:0000313" key="2">
    <source>
        <dbReference type="Proteomes" id="UP001329151"/>
    </source>
</evidence>
<proteinExistence type="predicted"/>
<dbReference type="AlphaFoldDB" id="A0AA86J2D7"/>
<keyword evidence="2" id="KW-1185">Reference proteome</keyword>
<dbReference type="Pfam" id="PF11161">
    <property type="entry name" value="DUF2944"/>
    <property type="match status" value="1"/>
</dbReference>
<protein>
    <recommendedName>
        <fullName evidence="3">DUF2946 family protein</fullName>
    </recommendedName>
</protein>
<dbReference type="EMBL" id="AP028947">
    <property type="protein sequence ID" value="BET27188.1"/>
    <property type="molecule type" value="Genomic_DNA"/>
</dbReference>
<organism evidence="1 2">
    <name type="scientific">Limnobacter thiooxidans</name>
    <dbReference type="NCBI Taxonomy" id="131080"/>
    <lineage>
        <taxon>Bacteria</taxon>
        <taxon>Pseudomonadati</taxon>
        <taxon>Pseudomonadota</taxon>
        <taxon>Betaproteobacteria</taxon>
        <taxon>Burkholderiales</taxon>
        <taxon>Burkholderiaceae</taxon>
        <taxon>Limnobacter</taxon>
    </lineage>
</organism>
<name>A0AA86J2D7_9BURK</name>
<accession>A0AA86J2D7</accession>
<dbReference type="RefSeq" id="WP_298216929.1">
    <property type="nucleotide sequence ID" value="NZ_AP028947.1"/>
</dbReference>
<dbReference type="Proteomes" id="UP001329151">
    <property type="component" value="Chromosome"/>
</dbReference>
<reference evidence="1 2" key="1">
    <citation type="submission" date="2023-10" db="EMBL/GenBank/DDBJ databases">
        <title>Complete Genome Sequence of Limnobacter thiooxidans CS-K2T, Isolated from freshwater lake sediments in Bavaria, Germany.</title>
        <authorList>
            <person name="Naruki M."/>
            <person name="Watanabe A."/>
            <person name="Warashina T."/>
            <person name="Morita T."/>
            <person name="Arakawa K."/>
        </authorList>
    </citation>
    <scope>NUCLEOTIDE SEQUENCE [LARGE SCALE GENOMIC DNA]</scope>
    <source>
        <strain evidence="1 2">CS-K2</strain>
    </source>
</reference>
<sequence length="213" mass="24072">MDDLVEKALARWPNVPAIAGWLKLNQQGDWLLTGPVPEGLTISHPRILNFMARNYGCEPDGRYYFQNGPQKAYVHLAYTPWVYRIHPLESGELMLSTHTGLLDWPKAMYQDEQGRVLIQGEQGIGLLHSSDMELLAAGLQEKDTQLSHHAVWAIPEVDPDTLIATRTRLRKGKSTPTGRRECVFEMQGIQSSQVAARFNFEPNPEINKPESIQ</sequence>
<dbReference type="KEGG" id="lto:RGQ30_26890"/>
<dbReference type="InterPro" id="IPR021332">
    <property type="entry name" value="DUF2944"/>
</dbReference>
<evidence type="ECO:0008006" key="3">
    <source>
        <dbReference type="Google" id="ProtNLM"/>
    </source>
</evidence>
<gene>
    <name evidence="1" type="ORF">RGQ30_26890</name>
</gene>
<evidence type="ECO:0000313" key="1">
    <source>
        <dbReference type="EMBL" id="BET27188.1"/>
    </source>
</evidence>